<evidence type="ECO:0000256" key="6">
    <source>
        <dbReference type="ARBA" id="ARBA00022840"/>
    </source>
</evidence>
<dbReference type="AlphaFoldDB" id="A0A0B6ZBZ1"/>
<dbReference type="GO" id="GO:0016887">
    <property type="term" value="F:ATP hydrolysis activity"/>
    <property type="evidence" value="ECO:0007669"/>
    <property type="project" value="InterPro"/>
</dbReference>
<feature type="transmembrane region" description="Helical" evidence="9">
    <location>
        <begin position="517"/>
        <end position="539"/>
    </location>
</feature>
<feature type="domain" description="ABC transporter" evidence="10">
    <location>
        <begin position="57"/>
        <end position="295"/>
    </location>
</feature>
<feature type="transmembrane region" description="Helical" evidence="9">
    <location>
        <begin position="402"/>
        <end position="423"/>
    </location>
</feature>
<name>A0A0B6ZBZ1_9EUPU</name>
<feature type="transmembrane region" description="Helical" evidence="9">
    <location>
        <begin position="435"/>
        <end position="457"/>
    </location>
</feature>
<sequence length="657" mass="74074">MGVKRGLQKGTYKPNKFTSSSYINMGKISVTEKRPSDDSKVSCMASVLSAHNITYKVVVRNSMFRPKVEKTILSDITAVFKQGMTAIMGPTGSGKSSFMDILASRKEPEGVTGHVLLDGNRLPPNFKCMVGYVVQDDTLMGTLTIRENIQFSAALRLPMSVKAAERNQRVVDVISELGMEKCADTKVGNEFIRGVSGGERKRCNIGMELVISPPVLFLDEPTTGLDADTAFTVLSFLKRLSLRGRTIIFSIHQPRYSIFSLFDNLILLAGGSTVYNGPCSEVLDFFDSQGFWCELHNNPPDFFMDVVNGHQLPAVNGVKTERTDAPVDETANQDIKLVVGFGQSIWNKRLQEEASAILSQYEAEAVKMSKYDKLSYATPFWRQIQVVAGRAMKNVIRDPGTCALTVGATLIFCFIIVSIFWQLKEDPVTTFKDRSGVLFFLIVNQLFFNMAAVDVFIKERSLFMHEHISGFYRVSVYFLVKIIFDILPMRTIPVIITTSIVYYAVGLNPGFDHFFMHMFSLFTLTMAGAGLCFWLCALIRVFSMAHMTLALIYIIMMLLGGFMVSLESIGPWLNWGQYLSFFKYSQAALYINEFKGRNFCDDNGTFCITGDSFLQFQQVDYEDPFEFWYNNLILLAIFVLCLILSYIQLRRMKKSKL</sequence>
<evidence type="ECO:0000256" key="7">
    <source>
        <dbReference type="ARBA" id="ARBA00022989"/>
    </source>
</evidence>
<dbReference type="InterPro" id="IPR027417">
    <property type="entry name" value="P-loop_NTPase"/>
</dbReference>
<feature type="transmembrane region" description="Helical" evidence="9">
    <location>
        <begin position="627"/>
        <end position="647"/>
    </location>
</feature>
<dbReference type="InterPro" id="IPR003593">
    <property type="entry name" value="AAA+_ATPase"/>
</dbReference>
<evidence type="ECO:0000256" key="5">
    <source>
        <dbReference type="ARBA" id="ARBA00022741"/>
    </source>
</evidence>
<evidence type="ECO:0000256" key="3">
    <source>
        <dbReference type="ARBA" id="ARBA00022448"/>
    </source>
</evidence>
<dbReference type="GO" id="GO:0016324">
    <property type="term" value="C:apical plasma membrane"/>
    <property type="evidence" value="ECO:0007669"/>
    <property type="project" value="UniProtKB-ARBA"/>
</dbReference>
<organism evidence="11">
    <name type="scientific">Arion vulgaris</name>
    <dbReference type="NCBI Taxonomy" id="1028688"/>
    <lineage>
        <taxon>Eukaryota</taxon>
        <taxon>Metazoa</taxon>
        <taxon>Spiralia</taxon>
        <taxon>Lophotrochozoa</taxon>
        <taxon>Mollusca</taxon>
        <taxon>Gastropoda</taxon>
        <taxon>Heterobranchia</taxon>
        <taxon>Euthyneura</taxon>
        <taxon>Panpulmonata</taxon>
        <taxon>Eupulmonata</taxon>
        <taxon>Stylommatophora</taxon>
        <taxon>Helicina</taxon>
        <taxon>Arionoidea</taxon>
        <taxon>Arionidae</taxon>
        <taxon>Arion</taxon>
    </lineage>
</organism>
<keyword evidence="6" id="KW-0067">ATP-binding</keyword>
<dbReference type="Pfam" id="PF01061">
    <property type="entry name" value="ABC2_membrane"/>
    <property type="match status" value="1"/>
</dbReference>
<evidence type="ECO:0000313" key="11">
    <source>
        <dbReference type="EMBL" id="CEK66099.1"/>
    </source>
</evidence>
<dbReference type="PANTHER" id="PTHR48041:SF116">
    <property type="entry name" value="PROTEIN BROWN"/>
    <property type="match status" value="1"/>
</dbReference>
<dbReference type="GO" id="GO:0015562">
    <property type="term" value="F:efflux transmembrane transporter activity"/>
    <property type="evidence" value="ECO:0007669"/>
    <property type="project" value="UniProtKB-ARBA"/>
</dbReference>
<protein>
    <recommendedName>
        <fullName evidence="10">ABC transporter domain-containing protein</fullName>
    </recommendedName>
</protein>
<keyword evidence="4 9" id="KW-0812">Transmembrane</keyword>
<dbReference type="GO" id="GO:0005524">
    <property type="term" value="F:ATP binding"/>
    <property type="evidence" value="ECO:0007669"/>
    <property type="project" value="UniProtKB-KW"/>
</dbReference>
<feature type="transmembrane region" description="Helical" evidence="9">
    <location>
        <begin position="478"/>
        <end position="505"/>
    </location>
</feature>
<dbReference type="EMBL" id="HACG01019234">
    <property type="protein sequence ID" value="CEK66099.1"/>
    <property type="molecule type" value="Transcribed_RNA"/>
</dbReference>
<keyword evidence="8 9" id="KW-0472">Membrane</keyword>
<dbReference type="GO" id="GO:0140359">
    <property type="term" value="F:ABC-type transporter activity"/>
    <property type="evidence" value="ECO:0007669"/>
    <property type="project" value="InterPro"/>
</dbReference>
<comment type="subcellular location">
    <subcellularLocation>
        <location evidence="1">Membrane</location>
        <topology evidence="1">Multi-pass membrane protein</topology>
    </subcellularLocation>
</comment>
<reference evidence="11" key="1">
    <citation type="submission" date="2014-12" db="EMBL/GenBank/DDBJ databases">
        <title>Insight into the proteome of Arion vulgaris.</title>
        <authorList>
            <person name="Aradska J."/>
            <person name="Bulat T."/>
            <person name="Smidak R."/>
            <person name="Sarate P."/>
            <person name="Gangsoo J."/>
            <person name="Sialana F."/>
            <person name="Bilban M."/>
            <person name="Lubec G."/>
        </authorList>
    </citation>
    <scope>NUCLEOTIDE SEQUENCE</scope>
    <source>
        <tissue evidence="11">Skin</tissue>
    </source>
</reference>
<dbReference type="Pfam" id="PF00005">
    <property type="entry name" value="ABC_tran"/>
    <property type="match status" value="1"/>
</dbReference>
<dbReference type="InterPro" id="IPR013525">
    <property type="entry name" value="ABC2_TM"/>
</dbReference>
<keyword evidence="7 9" id="KW-1133">Transmembrane helix</keyword>
<dbReference type="PROSITE" id="PS50893">
    <property type="entry name" value="ABC_TRANSPORTER_2"/>
    <property type="match status" value="1"/>
</dbReference>
<evidence type="ECO:0000259" key="10">
    <source>
        <dbReference type="PROSITE" id="PS50893"/>
    </source>
</evidence>
<dbReference type="SUPFAM" id="SSF52540">
    <property type="entry name" value="P-loop containing nucleoside triphosphate hydrolases"/>
    <property type="match status" value="1"/>
</dbReference>
<dbReference type="PANTHER" id="PTHR48041">
    <property type="entry name" value="ABC TRANSPORTER G FAMILY MEMBER 28"/>
    <property type="match status" value="1"/>
</dbReference>
<keyword evidence="5" id="KW-0547">Nucleotide-binding</keyword>
<dbReference type="CDD" id="cd03213">
    <property type="entry name" value="ABCG_EPDR"/>
    <property type="match status" value="1"/>
</dbReference>
<gene>
    <name evidence="11" type="primary">ORF57302</name>
</gene>
<accession>A0A0B6ZBZ1</accession>
<dbReference type="InterPro" id="IPR003439">
    <property type="entry name" value="ABC_transporter-like_ATP-bd"/>
</dbReference>
<dbReference type="Gene3D" id="3.40.50.300">
    <property type="entry name" value="P-loop containing nucleotide triphosphate hydrolases"/>
    <property type="match status" value="1"/>
</dbReference>
<comment type="similarity">
    <text evidence="2">Belongs to the ABC transporter superfamily. ABCG family. Eye pigment precursor importer (TC 3.A.1.204) subfamily.</text>
</comment>
<dbReference type="InterPro" id="IPR050352">
    <property type="entry name" value="ABCG_transporters"/>
</dbReference>
<evidence type="ECO:0000256" key="2">
    <source>
        <dbReference type="ARBA" id="ARBA00005814"/>
    </source>
</evidence>
<keyword evidence="3" id="KW-0813">Transport</keyword>
<evidence type="ECO:0000256" key="9">
    <source>
        <dbReference type="SAM" id="Phobius"/>
    </source>
</evidence>
<dbReference type="SMART" id="SM00382">
    <property type="entry name" value="AAA"/>
    <property type="match status" value="1"/>
</dbReference>
<dbReference type="FunFam" id="3.40.50.300:FF:000622">
    <property type="entry name" value="ATP-binding cassette sub-family G member 2"/>
    <property type="match status" value="1"/>
</dbReference>
<evidence type="ECO:0000256" key="4">
    <source>
        <dbReference type="ARBA" id="ARBA00022692"/>
    </source>
</evidence>
<evidence type="ECO:0000256" key="1">
    <source>
        <dbReference type="ARBA" id="ARBA00004141"/>
    </source>
</evidence>
<dbReference type="GO" id="GO:0008514">
    <property type="term" value="F:organic anion transmembrane transporter activity"/>
    <property type="evidence" value="ECO:0007669"/>
    <property type="project" value="UniProtKB-ARBA"/>
</dbReference>
<proteinExistence type="inferred from homology"/>
<evidence type="ECO:0000256" key="8">
    <source>
        <dbReference type="ARBA" id="ARBA00023136"/>
    </source>
</evidence>
<feature type="transmembrane region" description="Helical" evidence="9">
    <location>
        <begin position="551"/>
        <end position="573"/>
    </location>
</feature>